<evidence type="ECO:0008006" key="3">
    <source>
        <dbReference type="Google" id="ProtNLM"/>
    </source>
</evidence>
<gene>
    <name evidence="1" type="ORF">B7463_g6794</name>
</gene>
<protein>
    <recommendedName>
        <fullName evidence="3">Protein NO VEIN C-terminal domain-containing protein</fullName>
    </recommendedName>
</protein>
<dbReference type="OrthoDB" id="1262810at2759"/>
<proteinExistence type="predicted"/>
<organism evidence="1 2">
    <name type="scientific">Scytalidium lignicola</name>
    <name type="common">Hyphomycete</name>
    <dbReference type="NCBI Taxonomy" id="5539"/>
    <lineage>
        <taxon>Eukaryota</taxon>
        <taxon>Fungi</taxon>
        <taxon>Dikarya</taxon>
        <taxon>Ascomycota</taxon>
        <taxon>Pezizomycotina</taxon>
        <taxon>Leotiomycetes</taxon>
        <taxon>Leotiomycetes incertae sedis</taxon>
        <taxon>Scytalidium</taxon>
    </lineage>
</organism>
<name>A0A3E2H8R1_SCYLI</name>
<dbReference type="PANTHER" id="PTHR32387">
    <property type="entry name" value="WU:FJ29H11"/>
    <property type="match status" value="1"/>
</dbReference>
<dbReference type="InterPro" id="IPR036890">
    <property type="entry name" value="HATPase_C_sf"/>
</dbReference>
<dbReference type="SUPFAM" id="SSF55874">
    <property type="entry name" value="ATPase domain of HSP90 chaperone/DNA topoisomerase II/histidine kinase"/>
    <property type="match status" value="1"/>
</dbReference>
<dbReference type="PANTHER" id="PTHR32387:SF0">
    <property type="entry name" value="PROTEIN NO VEIN"/>
    <property type="match status" value="1"/>
</dbReference>
<dbReference type="EMBL" id="NCSJ02000125">
    <property type="protein sequence ID" value="RFU29542.1"/>
    <property type="molecule type" value="Genomic_DNA"/>
</dbReference>
<dbReference type="NCBIfam" id="NF047352">
    <property type="entry name" value="P_loop_sacsin"/>
    <property type="match status" value="1"/>
</dbReference>
<dbReference type="InterPro" id="IPR052957">
    <property type="entry name" value="Auxin_embryo_med"/>
</dbReference>
<dbReference type="OMA" id="GMISPVW"/>
<dbReference type="Proteomes" id="UP000258309">
    <property type="component" value="Unassembled WGS sequence"/>
</dbReference>
<feature type="non-terminal residue" evidence="1">
    <location>
        <position position="1"/>
    </location>
</feature>
<feature type="non-terminal residue" evidence="1">
    <location>
        <position position="1637"/>
    </location>
</feature>
<dbReference type="STRING" id="5539.A0A3E2H8R1"/>
<dbReference type="Gene3D" id="3.30.565.10">
    <property type="entry name" value="Histidine kinase-like ATPase, C-terminal domain"/>
    <property type="match status" value="1"/>
</dbReference>
<evidence type="ECO:0000313" key="1">
    <source>
        <dbReference type="EMBL" id="RFU29542.1"/>
    </source>
</evidence>
<evidence type="ECO:0000313" key="2">
    <source>
        <dbReference type="Proteomes" id="UP000258309"/>
    </source>
</evidence>
<reference evidence="1 2" key="1">
    <citation type="submission" date="2018-05" db="EMBL/GenBank/DDBJ databases">
        <title>Draft genome sequence of Scytalidium lignicola DSM 105466, a ubiquitous saprotrophic fungus.</title>
        <authorList>
            <person name="Buettner E."/>
            <person name="Gebauer A.M."/>
            <person name="Hofrichter M."/>
            <person name="Liers C."/>
            <person name="Kellner H."/>
        </authorList>
    </citation>
    <scope>NUCLEOTIDE SEQUENCE [LARGE SCALE GENOMIC DNA]</scope>
    <source>
        <strain evidence="1 2">DSM 105466</strain>
    </source>
</reference>
<comment type="caution">
    <text evidence="1">The sequence shown here is derived from an EMBL/GenBank/DDBJ whole genome shotgun (WGS) entry which is preliminary data.</text>
</comment>
<sequence>MSQPTTTNSPRETGAVASLRLAKNLYTSNARFVFELLQNADDNEFDIARQQGQIPYVSFRVYPDRVEVDCNEDGFTPENIRAICSVGQSSKSSAQGYIGEKGIGFKSVFMYASKVHIQSGDVSFYFQHLQGESGMGMISPVWQDPEDDLPHPHTRITLFMREFTNPSDLKRMNRTLHQQFQELQSTLLLFLKNIRRIEISIFSEENLQTSHTEFKMISLDGNLVQLGTTSAAALSDKTKAKSNTHIYHCVRHVVTNLEKNDNRSYSETELANKTYSTSEIILAFPLTKSSKPIIESQDLFVFLPVRKVGFNFLVQADFVTQANRQDIVTTSYRNLGLLNGIADAFVQAVLQFCEHDTLQYTWMRYLPTKDYPWEPFWNPVLDRIEQCLKQENIIRSDKEGVLRRIADLRDRPKYLSDQNGNLLFGDLDPGIYLSDKYNDEDVAKLREYGLSHPTMKEILLTVKQDLDAGDGKMFDNRTDQDWHTRAAKLLSRPFTKQWTKSMDEIRRLYIIPLCNGIYERIGGDDDNHNNIYYPSVSSVPIPRDLDEFENLVEPKALENESRKILFDYLGVTTANIKQVRRSIFRKYKYKNPYIDLEDSFDHLRFLYLTQEWATEKENLERIKIHSQSGGSKVYSPCDCYIDNDEPYGPGELLKSGQDQDDGEEGSPSLKVNFVHPRYFEDPPAAKDGMLPWVEWLHTCLGIRRRIKIVSSDMSFSEECSYVANYRPNKFLGMLRDAFEHGDQDPFEDDDFVEQLQATQVLCKSGEKFPLSETYLPIPKLVKRCKGFTDCDSFPFLLLPPFAGDKEDGFLGWSFLDLDREDDIGFRLSILKHIKRENPDPTYLEDSTKLLRLYQLIETACLEASDASEEREEIQEIFNQDSLIFIPKIADEEACWASPSQCILDAPIPFNMAYALQSSYEEAFDEPTFDMSLVFNFFSLTLGVSRIGYLEIIEELENLVESDCDDGDRIHDLYTLLSEIISPEEKDYLRESFETSSLVFIPTTEEPGWHKLSECLWSGATEIYGMVPINLYYDDLEELFVETLGVKTLTLQMVLDELLQMASQAPSIGQVKEKLWVINSFLASGETAPSPSLILEAKVFPVRHPNGKIRLSSVKNPCNFAIMDREMIGVLFRDKVKLLDFSLQEIRRLVFLIQWLSLETRYLSKSVKEVSKVNASPQILVSSPDRDVSAKAYGLLRIAASFNSPRFEADPEGLYETLRSVKVVKTEGISSVLLLSQDGQQHEIEIEKSTLHIREKDNRLTIYIPCDEADQEFCFENKLPEAVADWLMRDPITQISNQSEKIALNTITKVLHCRPSIVSRVLEHDGIVGIDIPKVYEQSANTSNQDEPESETETLVDMDNSSISITRTARVGSRTRRVARASSSFSPRIELSPPVVEDLLADDSFRNLLDNVIRNASRATFPAGGAFDMSDLLDALPDRQVTIESYDGLDASGSITSSSQAERRRKIGAAGELFIFELLSSLELGFDRENWRSTIRRYVTVHPKYFDLEPWNHQETADIVYEDEEGDFTSFLIDKGHLEKSIWQDRTPCVYLEVKTTTGPCNTPFFMSKGQYLKMKDWSNGKRGNKNQNVIYMILRVFNLGKESIGVRIYVDPDALRHNGQLKFTADKWSVVPGNENS</sequence>
<keyword evidence="2" id="KW-1185">Reference proteome</keyword>
<accession>A0A3E2H8R1</accession>